<dbReference type="InterPro" id="IPR010652">
    <property type="entry name" value="DUF1232"/>
</dbReference>
<dbReference type="Proteomes" id="UP000533469">
    <property type="component" value="Unassembled WGS sequence"/>
</dbReference>
<dbReference type="InterPro" id="IPR016983">
    <property type="entry name" value="UCP031804"/>
</dbReference>
<sequence length="125" mass="13374">MAAQSDPIFDDHTPPGMAGADEARVRAGFWRKLSAAATHVPFAEDATAAYYCALDTHTPMRVRALLFGALAYFLLPSDAVPDFLPLLGFGDDAAVIATALNLLASHITPAHRGAAREAMERLRQP</sequence>
<evidence type="ECO:0000256" key="4">
    <source>
        <dbReference type="ARBA" id="ARBA00023136"/>
    </source>
</evidence>
<dbReference type="GO" id="GO:0012505">
    <property type="term" value="C:endomembrane system"/>
    <property type="evidence" value="ECO:0007669"/>
    <property type="project" value="UniProtKB-SubCell"/>
</dbReference>
<dbReference type="PIRSF" id="PIRSF031804">
    <property type="entry name" value="UCP031804"/>
    <property type="match status" value="1"/>
</dbReference>
<protein>
    <submittedName>
        <fullName evidence="6">Uncharacterized membrane protein YkvA (DUF1232 family)</fullName>
    </submittedName>
</protein>
<evidence type="ECO:0000313" key="6">
    <source>
        <dbReference type="EMBL" id="MBB3772214.1"/>
    </source>
</evidence>
<feature type="domain" description="DUF1232" evidence="5">
    <location>
        <begin position="63"/>
        <end position="97"/>
    </location>
</feature>
<keyword evidence="2" id="KW-0812">Transmembrane</keyword>
<dbReference type="AlphaFoldDB" id="A0A839ZBT7"/>
<evidence type="ECO:0000256" key="2">
    <source>
        <dbReference type="ARBA" id="ARBA00022692"/>
    </source>
</evidence>
<evidence type="ECO:0000313" key="7">
    <source>
        <dbReference type="Proteomes" id="UP000533469"/>
    </source>
</evidence>
<comment type="caution">
    <text evidence="6">The sequence shown here is derived from an EMBL/GenBank/DDBJ whole genome shotgun (WGS) entry which is preliminary data.</text>
</comment>
<dbReference type="Pfam" id="PF06803">
    <property type="entry name" value="DUF1232"/>
    <property type="match status" value="1"/>
</dbReference>
<keyword evidence="4" id="KW-0472">Membrane</keyword>
<name>A0A839ZBT7_9HYPH</name>
<proteinExistence type="predicted"/>
<evidence type="ECO:0000256" key="3">
    <source>
        <dbReference type="ARBA" id="ARBA00022989"/>
    </source>
</evidence>
<evidence type="ECO:0000256" key="1">
    <source>
        <dbReference type="ARBA" id="ARBA00004127"/>
    </source>
</evidence>
<dbReference type="RefSeq" id="WP_183190389.1">
    <property type="nucleotide sequence ID" value="NZ_JACICD010000005.1"/>
</dbReference>
<dbReference type="EMBL" id="JACICD010000005">
    <property type="protein sequence ID" value="MBB3772214.1"/>
    <property type="molecule type" value="Genomic_DNA"/>
</dbReference>
<reference evidence="6 7" key="1">
    <citation type="submission" date="2020-08" db="EMBL/GenBank/DDBJ databases">
        <title>Genomic Encyclopedia of Type Strains, Phase IV (KMG-IV): sequencing the most valuable type-strain genomes for metagenomic binning, comparative biology and taxonomic classification.</title>
        <authorList>
            <person name="Goeker M."/>
        </authorList>
    </citation>
    <scope>NUCLEOTIDE SEQUENCE [LARGE SCALE GENOMIC DNA]</scope>
    <source>
        <strain evidence="6 7">DSM 5895</strain>
    </source>
</reference>
<comment type="subcellular location">
    <subcellularLocation>
        <location evidence="1">Endomembrane system</location>
        <topology evidence="1">Multi-pass membrane protein</topology>
    </subcellularLocation>
</comment>
<keyword evidence="7" id="KW-1185">Reference proteome</keyword>
<accession>A0A839ZBT7</accession>
<gene>
    <name evidence="6" type="ORF">FHS55_002826</name>
</gene>
<evidence type="ECO:0000259" key="5">
    <source>
        <dbReference type="Pfam" id="PF06803"/>
    </source>
</evidence>
<keyword evidence="3" id="KW-1133">Transmembrane helix</keyword>
<organism evidence="6 7">
    <name type="scientific">Ancylobacter tetraedralis</name>
    <dbReference type="NCBI Taxonomy" id="217068"/>
    <lineage>
        <taxon>Bacteria</taxon>
        <taxon>Pseudomonadati</taxon>
        <taxon>Pseudomonadota</taxon>
        <taxon>Alphaproteobacteria</taxon>
        <taxon>Hyphomicrobiales</taxon>
        <taxon>Xanthobacteraceae</taxon>
        <taxon>Ancylobacter</taxon>
    </lineage>
</organism>